<gene>
    <name evidence="6" type="ORF">EVOR1521_LOCUS8812</name>
</gene>
<evidence type="ECO:0000313" key="7">
    <source>
        <dbReference type="Proteomes" id="UP001178507"/>
    </source>
</evidence>
<reference evidence="6" key="1">
    <citation type="submission" date="2023-08" db="EMBL/GenBank/DDBJ databases">
        <authorList>
            <person name="Chen Y."/>
            <person name="Shah S."/>
            <person name="Dougan E. K."/>
            <person name="Thang M."/>
            <person name="Chan C."/>
        </authorList>
    </citation>
    <scope>NUCLEOTIDE SEQUENCE</scope>
</reference>
<dbReference type="Gene3D" id="6.10.140.2220">
    <property type="match status" value="1"/>
</dbReference>
<comment type="caution">
    <text evidence="6">The sequence shown here is derived from an EMBL/GenBank/DDBJ whole genome shotgun (WGS) entry which is preliminary data.</text>
</comment>
<dbReference type="EMBL" id="CAUJNA010000769">
    <property type="protein sequence ID" value="CAJ1381006.1"/>
    <property type="molecule type" value="Genomic_DNA"/>
</dbReference>
<name>A0AA36I4P8_9DINO</name>
<dbReference type="AlphaFoldDB" id="A0AA36I4P8"/>
<dbReference type="SUPFAM" id="SSF144232">
    <property type="entry name" value="HIT/MYND zinc finger-like"/>
    <property type="match status" value="1"/>
</dbReference>
<evidence type="ECO:0000256" key="1">
    <source>
        <dbReference type="ARBA" id="ARBA00022723"/>
    </source>
</evidence>
<dbReference type="Proteomes" id="UP001178507">
    <property type="component" value="Unassembled WGS sequence"/>
</dbReference>
<evidence type="ECO:0000256" key="2">
    <source>
        <dbReference type="ARBA" id="ARBA00022771"/>
    </source>
</evidence>
<dbReference type="GO" id="GO:0008270">
    <property type="term" value="F:zinc ion binding"/>
    <property type="evidence" value="ECO:0007669"/>
    <property type="project" value="UniProtKB-KW"/>
</dbReference>
<dbReference type="InterPro" id="IPR014710">
    <property type="entry name" value="RmlC-like_jellyroll"/>
</dbReference>
<keyword evidence="1" id="KW-0479">Metal-binding</keyword>
<feature type="domain" description="MYND-type" evidence="5">
    <location>
        <begin position="4"/>
        <end position="41"/>
    </location>
</feature>
<dbReference type="InterPro" id="IPR002893">
    <property type="entry name" value="Znf_MYND"/>
</dbReference>
<accession>A0AA36I4P8</accession>
<dbReference type="Gene3D" id="2.60.120.10">
    <property type="entry name" value="Jelly Rolls"/>
    <property type="match status" value="1"/>
</dbReference>
<evidence type="ECO:0000256" key="3">
    <source>
        <dbReference type="ARBA" id="ARBA00022833"/>
    </source>
</evidence>
<evidence type="ECO:0000259" key="5">
    <source>
        <dbReference type="PROSITE" id="PS50865"/>
    </source>
</evidence>
<dbReference type="PROSITE" id="PS50865">
    <property type="entry name" value="ZF_MYND_2"/>
    <property type="match status" value="1"/>
</dbReference>
<keyword evidence="2 4" id="KW-0863">Zinc-finger</keyword>
<proteinExistence type="predicted"/>
<keyword evidence="3" id="KW-0862">Zinc</keyword>
<evidence type="ECO:0000256" key="4">
    <source>
        <dbReference type="PROSITE-ProRule" id="PRU00134"/>
    </source>
</evidence>
<evidence type="ECO:0000313" key="6">
    <source>
        <dbReference type="EMBL" id="CAJ1381006.1"/>
    </source>
</evidence>
<sequence>MAMCFRCGLAGSVFVCSRCHQVYFCSPQCQKGGWRQHRPDCLQARKPHPRVRVYANLGALHGEVDVEVPSSSSLRDIRQKLATVFGSGSCRLFACGEEVLSLEHFWEVRQRDIIVSAGVPLRGPSSPERMDHPSTRYPASLVGSTVARIAADDPEVEHLLRAPVPIVVTGSKLADKAVGRWSFDYLERTLADVDNFFVLCAPEESQGRFAYYDFSDGKNPCAYNVVPGNRRVEMRFSEFRQKEWTERMSKSCTAGLARPFGVATCRRRRPSLNAGVLQAGQQTELLAQRPRLFARAACNLEVQLLGLDDIALFTQECPSLREKFLEGALLGVYPPEFIAGFVDTIFTQLMEKCRALGRQASESRSTVTRFMAALGRAVQNLEATGAERGAA</sequence>
<dbReference type="Pfam" id="PF01753">
    <property type="entry name" value="zf-MYND"/>
    <property type="match status" value="1"/>
</dbReference>
<keyword evidence="7" id="KW-1185">Reference proteome</keyword>
<dbReference type="PROSITE" id="PS01360">
    <property type="entry name" value="ZF_MYND_1"/>
    <property type="match status" value="1"/>
</dbReference>
<protein>
    <recommendedName>
        <fullName evidence="5">MYND-type domain-containing protein</fullName>
    </recommendedName>
</protein>
<organism evidence="6 7">
    <name type="scientific">Effrenium voratum</name>
    <dbReference type="NCBI Taxonomy" id="2562239"/>
    <lineage>
        <taxon>Eukaryota</taxon>
        <taxon>Sar</taxon>
        <taxon>Alveolata</taxon>
        <taxon>Dinophyceae</taxon>
        <taxon>Suessiales</taxon>
        <taxon>Symbiodiniaceae</taxon>
        <taxon>Effrenium</taxon>
    </lineage>
</organism>